<accession>A0ACB9DYR7</accession>
<comment type="caution">
    <text evidence="1">The sequence shown here is derived from an EMBL/GenBank/DDBJ whole genome shotgun (WGS) entry which is preliminary data.</text>
</comment>
<reference evidence="2" key="1">
    <citation type="journal article" date="2022" name="Mol. Ecol. Resour.">
        <title>The genomes of chicory, endive, great burdock and yacon provide insights into Asteraceae palaeo-polyploidization history and plant inulin production.</title>
        <authorList>
            <person name="Fan W."/>
            <person name="Wang S."/>
            <person name="Wang H."/>
            <person name="Wang A."/>
            <person name="Jiang F."/>
            <person name="Liu H."/>
            <person name="Zhao H."/>
            <person name="Xu D."/>
            <person name="Zhang Y."/>
        </authorList>
    </citation>
    <scope>NUCLEOTIDE SEQUENCE [LARGE SCALE GENOMIC DNA]</scope>
    <source>
        <strain evidence="2">cv. Punajuju</strain>
    </source>
</reference>
<protein>
    <submittedName>
        <fullName evidence="1">Uncharacterized protein</fullName>
    </submittedName>
</protein>
<name>A0ACB9DYR7_CICIN</name>
<dbReference type="EMBL" id="CM042012">
    <property type="protein sequence ID" value="KAI3751555.1"/>
    <property type="molecule type" value="Genomic_DNA"/>
</dbReference>
<keyword evidence="2" id="KW-1185">Reference proteome</keyword>
<gene>
    <name evidence="1" type="ORF">L2E82_22644</name>
</gene>
<organism evidence="1 2">
    <name type="scientific">Cichorium intybus</name>
    <name type="common">Chicory</name>
    <dbReference type="NCBI Taxonomy" id="13427"/>
    <lineage>
        <taxon>Eukaryota</taxon>
        <taxon>Viridiplantae</taxon>
        <taxon>Streptophyta</taxon>
        <taxon>Embryophyta</taxon>
        <taxon>Tracheophyta</taxon>
        <taxon>Spermatophyta</taxon>
        <taxon>Magnoliopsida</taxon>
        <taxon>eudicotyledons</taxon>
        <taxon>Gunneridae</taxon>
        <taxon>Pentapetalae</taxon>
        <taxon>asterids</taxon>
        <taxon>campanulids</taxon>
        <taxon>Asterales</taxon>
        <taxon>Asteraceae</taxon>
        <taxon>Cichorioideae</taxon>
        <taxon>Cichorieae</taxon>
        <taxon>Cichoriinae</taxon>
        <taxon>Cichorium</taxon>
    </lineage>
</organism>
<dbReference type="Proteomes" id="UP001055811">
    <property type="component" value="Linkage Group LG04"/>
</dbReference>
<reference evidence="1 2" key="2">
    <citation type="journal article" date="2022" name="Mol. Ecol. Resour.">
        <title>The genomes of chicory, endive, great burdock and yacon provide insights into Asteraceae paleo-polyploidization history and plant inulin production.</title>
        <authorList>
            <person name="Fan W."/>
            <person name="Wang S."/>
            <person name="Wang H."/>
            <person name="Wang A."/>
            <person name="Jiang F."/>
            <person name="Liu H."/>
            <person name="Zhao H."/>
            <person name="Xu D."/>
            <person name="Zhang Y."/>
        </authorList>
    </citation>
    <scope>NUCLEOTIDE SEQUENCE [LARGE SCALE GENOMIC DNA]</scope>
    <source>
        <strain evidence="2">cv. Punajuju</strain>
        <tissue evidence="1">Leaves</tissue>
    </source>
</reference>
<proteinExistence type="predicted"/>
<sequence>MMIDTATWSLLACDSDQGRHCHQCRQQLWSPEDGGRRRVKSNQRDIETEKKIGATASMAAAISVGKKENRRRHLRVLVVAGGRWWPEMTKCGPVSRFRQLKSSFCSMG</sequence>
<evidence type="ECO:0000313" key="1">
    <source>
        <dbReference type="EMBL" id="KAI3751555.1"/>
    </source>
</evidence>
<evidence type="ECO:0000313" key="2">
    <source>
        <dbReference type="Proteomes" id="UP001055811"/>
    </source>
</evidence>